<sequence>MFSAAPHLPSFTAGLLVCLSLVALKGRLLPPPAPVSADDLSDGFSEDEDADPRPPSTNPQEWGYTSAPYKLVMAVNMTLKMGKGKQCAQCCHAAVGCYKQAGALYPRGLKAWEVTGCAKVAVKLPADVDQHEEFSRIRGMCRERGVACYLVEDAGRTQIAAGSRTVIGVGPAPVEIVDEIMGGYKLL</sequence>
<keyword evidence="6" id="KW-0732">Signal</keyword>
<dbReference type="InterPro" id="IPR002833">
    <property type="entry name" value="PTH2"/>
</dbReference>
<name>A0ABQ6M7B5_9STRA</name>
<evidence type="ECO:0000313" key="8">
    <source>
        <dbReference type="Proteomes" id="UP001165060"/>
    </source>
</evidence>
<evidence type="ECO:0000256" key="2">
    <source>
        <dbReference type="ARBA" id="ARBA00022801"/>
    </source>
</evidence>
<dbReference type="EC" id="3.1.1.29" evidence="1"/>
<evidence type="ECO:0000256" key="4">
    <source>
        <dbReference type="ARBA" id="ARBA00048707"/>
    </source>
</evidence>
<accession>A0ABQ6M7B5</accession>
<dbReference type="PANTHER" id="PTHR12649">
    <property type="entry name" value="PEPTIDYL-TRNA HYDROLASE 2"/>
    <property type="match status" value="1"/>
</dbReference>
<dbReference type="Pfam" id="PF01981">
    <property type="entry name" value="PTH2"/>
    <property type="match status" value="1"/>
</dbReference>
<dbReference type="Gene3D" id="3.40.1490.10">
    <property type="entry name" value="Bit1"/>
    <property type="match status" value="1"/>
</dbReference>
<reference evidence="7 8" key="1">
    <citation type="journal article" date="2023" name="Commun. Biol.">
        <title>Genome analysis of Parmales, the sister group of diatoms, reveals the evolutionary specialization of diatoms from phago-mixotrophs to photoautotrophs.</title>
        <authorList>
            <person name="Ban H."/>
            <person name="Sato S."/>
            <person name="Yoshikawa S."/>
            <person name="Yamada K."/>
            <person name="Nakamura Y."/>
            <person name="Ichinomiya M."/>
            <person name="Sato N."/>
            <person name="Blanc-Mathieu R."/>
            <person name="Endo H."/>
            <person name="Kuwata A."/>
            <person name="Ogata H."/>
        </authorList>
    </citation>
    <scope>NUCLEOTIDE SEQUENCE [LARGE SCALE GENOMIC DNA]</scope>
</reference>
<dbReference type="Proteomes" id="UP001165060">
    <property type="component" value="Unassembled WGS sequence"/>
</dbReference>
<dbReference type="CDD" id="cd02430">
    <property type="entry name" value="PTH2"/>
    <property type="match status" value="1"/>
</dbReference>
<comment type="caution">
    <text evidence="7">The sequence shown here is derived from an EMBL/GenBank/DDBJ whole genome shotgun (WGS) entry which is preliminary data.</text>
</comment>
<dbReference type="PANTHER" id="PTHR12649:SF11">
    <property type="entry name" value="PEPTIDYL-TRNA HYDROLASE 2, MITOCHONDRIAL"/>
    <property type="match status" value="1"/>
</dbReference>
<dbReference type="SUPFAM" id="SSF102462">
    <property type="entry name" value="Peptidyl-tRNA hydrolase II"/>
    <property type="match status" value="1"/>
</dbReference>
<evidence type="ECO:0000256" key="1">
    <source>
        <dbReference type="ARBA" id="ARBA00013260"/>
    </source>
</evidence>
<keyword evidence="2" id="KW-0378">Hydrolase</keyword>
<comment type="similarity">
    <text evidence="3">Belongs to the PTH2 family.</text>
</comment>
<organism evidence="7 8">
    <name type="scientific">Tetraparma gracilis</name>
    <dbReference type="NCBI Taxonomy" id="2962635"/>
    <lineage>
        <taxon>Eukaryota</taxon>
        <taxon>Sar</taxon>
        <taxon>Stramenopiles</taxon>
        <taxon>Ochrophyta</taxon>
        <taxon>Bolidophyceae</taxon>
        <taxon>Parmales</taxon>
        <taxon>Triparmaceae</taxon>
        <taxon>Tetraparma</taxon>
    </lineage>
</organism>
<dbReference type="EMBL" id="BRYB01003807">
    <property type="protein sequence ID" value="GMI20989.1"/>
    <property type="molecule type" value="Genomic_DNA"/>
</dbReference>
<feature type="chain" id="PRO_5047480112" description="peptidyl-tRNA hydrolase" evidence="6">
    <location>
        <begin position="27"/>
        <end position="187"/>
    </location>
</feature>
<keyword evidence="8" id="KW-1185">Reference proteome</keyword>
<dbReference type="NCBIfam" id="TIGR00283">
    <property type="entry name" value="arch_pth2"/>
    <property type="match status" value="1"/>
</dbReference>
<evidence type="ECO:0000313" key="7">
    <source>
        <dbReference type="EMBL" id="GMI20989.1"/>
    </source>
</evidence>
<comment type="catalytic activity">
    <reaction evidence="4">
        <text>an N-acyl-L-alpha-aminoacyl-tRNA + H2O = an N-acyl-L-amino acid + a tRNA + H(+)</text>
        <dbReference type="Rhea" id="RHEA:54448"/>
        <dbReference type="Rhea" id="RHEA-COMP:10123"/>
        <dbReference type="Rhea" id="RHEA-COMP:13883"/>
        <dbReference type="ChEBI" id="CHEBI:15377"/>
        <dbReference type="ChEBI" id="CHEBI:15378"/>
        <dbReference type="ChEBI" id="CHEBI:59874"/>
        <dbReference type="ChEBI" id="CHEBI:78442"/>
        <dbReference type="ChEBI" id="CHEBI:138191"/>
        <dbReference type="EC" id="3.1.1.29"/>
    </reaction>
</comment>
<feature type="region of interest" description="Disordered" evidence="5">
    <location>
        <begin position="35"/>
        <end position="62"/>
    </location>
</feature>
<evidence type="ECO:0000256" key="6">
    <source>
        <dbReference type="SAM" id="SignalP"/>
    </source>
</evidence>
<feature type="signal peptide" evidence="6">
    <location>
        <begin position="1"/>
        <end position="26"/>
    </location>
</feature>
<dbReference type="InterPro" id="IPR023476">
    <property type="entry name" value="Pep_tRNA_hydro_II_dom_sf"/>
</dbReference>
<evidence type="ECO:0000256" key="3">
    <source>
        <dbReference type="ARBA" id="ARBA00038050"/>
    </source>
</evidence>
<protein>
    <recommendedName>
        <fullName evidence="1">peptidyl-tRNA hydrolase</fullName>
        <ecNumber evidence="1">3.1.1.29</ecNumber>
    </recommendedName>
</protein>
<proteinExistence type="inferred from homology"/>
<evidence type="ECO:0000256" key="5">
    <source>
        <dbReference type="SAM" id="MobiDB-lite"/>
    </source>
</evidence>
<feature type="compositionally biased region" description="Acidic residues" evidence="5">
    <location>
        <begin position="39"/>
        <end position="50"/>
    </location>
</feature>
<gene>
    <name evidence="7" type="ORF">TeGR_g9328</name>
</gene>